<proteinExistence type="predicted"/>
<gene>
    <name evidence="3" type="ORF">G7078_06715</name>
</gene>
<dbReference type="AlphaFoldDB" id="A0A6G7ZNF9"/>
<dbReference type="PANTHER" id="PTHR34978:SF3">
    <property type="entry name" value="SLR0241 PROTEIN"/>
    <property type="match status" value="1"/>
</dbReference>
<reference evidence="3 4" key="1">
    <citation type="submission" date="2020-03" db="EMBL/GenBank/DDBJ databases">
        <title>Sphingomonas sp. nov., isolated from fish.</title>
        <authorList>
            <person name="Hyun D.-W."/>
            <person name="Bae J.-W."/>
        </authorList>
    </citation>
    <scope>NUCLEOTIDE SEQUENCE [LARGE SCALE GENOMIC DNA]</scope>
    <source>
        <strain evidence="3 4">HDW15C</strain>
    </source>
</reference>
<keyword evidence="1" id="KW-0812">Transmembrane</keyword>
<dbReference type="Pfam" id="PF05569">
    <property type="entry name" value="Peptidase_M56"/>
    <property type="match status" value="1"/>
</dbReference>
<dbReference type="Proteomes" id="UP000502502">
    <property type="component" value="Chromosome"/>
</dbReference>
<dbReference type="EMBL" id="CP049871">
    <property type="protein sequence ID" value="QIL02511.1"/>
    <property type="molecule type" value="Genomic_DNA"/>
</dbReference>
<dbReference type="CDD" id="cd07341">
    <property type="entry name" value="M56_BlaR1_MecR1_like"/>
    <property type="match status" value="1"/>
</dbReference>
<keyword evidence="4" id="KW-1185">Reference proteome</keyword>
<evidence type="ECO:0000313" key="3">
    <source>
        <dbReference type="EMBL" id="QIL02511.1"/>
    </source>
</evidence>
<dbReference type="InterPro" id="IPR052173">
    <property type="entry name" value="Beta-lactam_resp_regulator"/>
</dbReference>
<dbReference type="RefSeq" id="WP_166094307.1">
    <property type="nucleotide sequence ID" value="NZ_CP049871.1"/>
</dbReference>
<feature type="transmembrane region" description="Helical" evidence="1">
    <location>
        <begin position="110"/>
        <end position="133"/>
    </location>
</feature>
<keyword evidence="1" id="KW-0472">Membrane</keyword>
<dbReference type="PANTHER" id="PTHR34978">
    <property type="entry name" value="POSSIBLE SENSOR-TRANSDUCER PROTEIN BLAR"/>
    <property type="match status" value="1"/>
</dbReference>
<organism evidence="3 4">
    <name type="scientific">Sphingomonas sinipercae</name>
    <dbReference type="NCBI Taxonomy" id="2714944"/>
    <lineage>
        <taxon>Bacteria</taxon>
        <taxon>Pseudomonadati</taxon>
        <taxon>Pseudomonadota</taxon>
        <taxon>Alphaproteobacteria</taxon>
        <taxon>Sphingomonadales</taxon>
        <taxon>Sphingomonadaceae</taxon>
        <taxon>Sphingomonas</taxon>
    </lineage>
</organism>
<accession>A0A6G7ZNF9</accession>
<sequence length="618" mass="64740">MDTVVLLAAKSFLVAGAALLLLRLMRDRSAADRSWIAHLALAALLVLPLAAWALPSYDVAGPSFLVGEPQPLPASAPIEVAIADEVSTSLAAPEAAAAAPSTLSQVDWPFWGYVLPAGLLMLLTAIALGRLFVLKARATVLVEPHWLTALARAQQRMGFKHGTALLTSDELPSPISWGVVRPVILLNRDAANSRDEAEAIITHELAHVARLDWAKLMISRLAVALFWFNPLVWLLAREAHQLREEAADDAVLAADIEDTDYAKLLVGVARHECRGLLIGAHGVAPGRNSLSRRIKRVLDVAAKRAPGGWRWTSAAGFFAAGMSVPVAALNLVAPTVAVAEAPRQSQSDRYYGSAETLDTSSGTGGQAAAIAQTAAIAETAAAAAEAAAAAGVASVASVPEGFVARAPGGASVTTRDGRTVLRNPDGATVTIEATDRNGRRRTVLRAPGGAMVTFDDVRRVPGLMAAAQPLPRSPRDRADRMVDMAVAGVTPAYAASIRAAAPQLRNVSDDELIDLKALGVNSNYIRDLAAAGFKNLNADSITDARGAGLTGQYVREIAKAGYANLSLDELTEMRAVGVTAAYIRKLRAAGYSGLSVDKLVELRAVGVGHNDAPDDDGG</sequence>
<name>A0A6G7ZNF9_9SPHN</name>
<evidence type="ECO:0000313" key="4">
    <source>
        <dbReference type="Proteomes" id="UP000502502"/>
    </source>
</evidence>
<feature type="transmembrane region" description="Helical" evidence="1">
    <location>
        <begin position="6"/>
        <end position="24"/>
    </location>
</feature>
<evidence type="ECO:0000259" key="2">
    <source>
        <dbReference type="Pfam" id="PF05569"/>
    </source>
</evidence>
<keyword evidence="1" id="KW-1133">Transmembrane helix</keyword>
<evidence type="ECO:0000256" key="1">
    <source>
        <dbReference type="SAM" id="Phobius"/>
    </source>
</evidence>
<dbReference type="KEGG" id="ssin:G7078_06715"/>
<dbReference type="InterPro" id="IPR008756">
    <property type="entry name" value="Peptidase_M56"/>
</dbReference>
<feature type="domain" description="Peptidase M56" evidence="2">
    <location>
        <begin position="17"/>
        <end position="295"/>
    </location>
</feature>
<protein>
    <submittedName>
        <fullName evidence="3">M56 family metallopeptidase</fullName>
    </submittedName>
</protein>
<feature type="transmembrane region" description="Helical" evidence="1">
    <location>
        <begin position="217"/>
        <end position="236"/>
    </location>
</feature>
<feature type="transmembrane region" description="Helical" evidence="1">
    <location>
        <begin position="36"/>
        <end position="54"/>
    </location>
</feature>